<gene>
    <name evidence="8" type="ORF">UCREL1_3041</name>
</gene>
<dbReference type="EMBL" id="KB705995">
    <property type="protein sequence ID" value="EMR69930.1"/>
    <property type="molecule type" value="Genomic_DNA"/>
</dbReference>
<feature type="domain" description="Rhodopsin" evidence="7">
    <location>
        <begin position="8"/>
        <end position="189"/>
    </location>
</feature>
<protein>
    <submittedName>
        <fullName evidence="8">Putative integral membrane protein</fullName>
    </submittedName>
</protein>
<dbReference type="OrthoDB" id="5329176at2759"/>
<dbReference type="HOGENOM" id="CLU_028200_25_1_1"/>
<evidence type="ECO:0000313" key="9">
    <source>
        <dbReference type="Proteomes" id="UP000012174"/>
    </source>
</evidence>
<feature type="transmembrane region" description="Helical" evidence="6">
    <location>
        <begin position="98"/>
        <end position="124"/>
    </location>
</feature>
<dbReference type="Pfam" id="PF20684">
    <property type="entry name" value="Fung_rhodopsin"/>
    <property type="match status" value="1"/>
</dbReference>
<keyword evidence="3 6" id="KW-1133">Transmembrane helix</keyword>
<dbReference type="InterPro" id="IPR052337">
    <property type="entry name" value="SAT4-like"/>
</dbReference>
<keyword evidence="2 6" id="KW-0812">Transmembrane</keyword>
<evidence type="ECO:0000256" key="3">
    <source>
        <dbReference type="ARBA" id="ARBA00022989"/>
    </source>
</evidence>
<name>M7TTD4_EUTLA</name>
<proteinExistence type="inferred from homology"/>
<feature type="transmembrane region" description="Helical" evidence="6">
    <location>
        <begin position="63"/>
        <end position="86"/>
    </location>
</feature>
<evidence type="ECO:0000256" key="1">
    <source>
        <dbReference type="ARBA" id="ARBA00004141"/>
    </source>
</evidence>
<dbReference type="AlphaFoldDB" id="M7TTD4"/>
<dbReference type="OMA" id="LEYAWIN"/>
<dbReference type="InterPro" id="IPR049326">
    <property type="entry name" value="Rhodopsin_dom_fungi"/>
</dbReference>
<evidence type="ECO:0000256" key="6">
    <source>
        <dbReference type="SAM" id="Phobius"/>
    </source>
</evidence>
<dbReference type="Proteomes" id="UP000012174">
    <property type="component" value="Unassembled WGS sequence"/>
</dbReference>
<dbReference type="PANTHER" id="PTHR33048">
    <property type="entry name" value="PTH11-LIKE INTEGRAL MEMBRANE PROTEIN (AFU_ORTHOLOGUE AFUA_5G11245)"/>
    <property type="match status" value="1"/>
</dbReference>
<sequence length="190" mass="21256">MDQNEIAKAGFKMDDWLILIALLATIAIDIIAVYTSSAHPEGSEAASMESEVYSPEDIRYTKLVFIISVLYFAITATTKLSILFMYNRLFSVSAAFRVQNIILAVIVVSFWIGCTLGDLLACIPLEYAWINSLADPRYCINYNIFWFSSGICEAFIDVLIILMPIRVVFLLQLSRAKKIGVTAVFLFGVL</sequence>
<dbReference type="GO" id="GO:0016020">
    <property type="term" value="C:membrane"/>
    <property type="evidence" value="ECO:0007669"/>
    <property type="project" value="UniProtKB-SubCell"/>
</dbReference>
<dbReference type="eggNOG" id="ENOG502SKSI">
    <property type="taxonomic scope" value="Eukaryota"/>
</dbReference>
<feature type="transmembrane region" description="Helical" evidence="6">
    <location>
        <begin position="144"/>
        <end position="169"/>
    </location>
</feature>
<dbReference type="KEGG" id="ela:UCREL1_3041"/>
<comment type="subcellular location">
    <subcellularLocation>
        <location evidence="1">Membrane</location>
        <topology evidence="1">Multi-pass membrane protein</topology>
    </subcellularLocation>
</comment>
<evidence type="ECO:0000313" key="8">
    <source>
        <dbReference type="EMBL" id="EMR69930.1"/>
    </source>
</evidence>
<reference evidence="9" key="1">
    <citation type="journal article" date="2013" name="Genome Announc.">
        <title>Draft genome sequence of the grapevine dieback fungus Eutypa lata UCR-EL1.</title>
        <authorList>
            <person name="Blanco-Ulate B."/>
            <person name="Rolshausen P.E."/>
            <person name="Cantu D."/>
        </authorList>
    </citation>
    <scope>NUCLEOTIDE SEQUENCE [LARGE SCALE GENOMIC DNA]</scope>
    <source>
        <strain evidence="9">UCR-EL1</strain>
    </source>
</reference>
<feature type="transmembrane region" description="Helical" evidence="6">
    <location>
        <begin position="16"/>
        <end position="34"/>
    </location>
</feature>
<keyword evidence="4 6" id="KW-0472">Membrane</keyword>
<dbReference type="PANTHER" id="PTHR33048:SF47">
    <property type="entry name" value="INTEGRAL MEMBRANE PROTEIN-RELATED"/>
    <property type="match status" value="1"/>
</dbReference>
<evidence type="ECO:0000259" key="7">
    <source>
        <dbReference type="Pfam" id="PF20684"/>
    </source>
</evidence>
<comment type="similarity">
    <text evidence="5">Belongs to the SAT4 family.</text>
</comment>
<accession>M7TTD4</accession>
<evidence type="ECO:0000256" key="2">
    <source>
        <dbReference type="ARBA" id="ARBA00022692"/>
    </source>
</evidence>
<evidence type="ECO:0000256" key="5">
    <source>
        <dbReference type="ARBA" id="ARBA00038359"/>
    </source>
</evidence>
<keyword evidence="9" id="KW-1185">Reference proteome</keyword>
<organism evidence="8 9">
    <name type="scientific">Eutypa lata (strain UCR-EL1)</name>
    <name type="common">Grapevine dieback disease fungus</name>
    <name type="synonym">Eutypa armeniacae</name>
    <dbReference type="NCBI Taxonomy" id="1287681"/>
    <lineage>
        <taxon>Eukaryota</taxon>
        <taxon>Fungi</taxon>
        <taxon>Dikarya</taxon>
        <taxon>Ascomycota</taxon>
        <taxon>Pezizomycotina</taxon>
        <taxon>Sordariomycetes</taxon>
        <taxon>Xylariomycetidae</taxon>
        <taxon>Xylariales</taxon>
        <taxon>Diatrypaceae</taxon>
        <taxon>Eutypa</taxon>
    </lineage>
</organism>
<evidence type="ECO:0000256" key="4">
    <source>
        <dbReference type="ARBA" id="ARBA00023136"/>
    </source>
</evidence>